<protein>
    <submittedName>
        <fullName evidence="1">Uncharacterized protein</fullName>
    </submittedName>
</protein>
<organism evidence="1 2">
    <name type="scientific">Eubacterium ramulus ATCC 29099</name>
    <dbReference type="NCBI Taxonomy" id="1256908"/>
    <lineage>
        <taxon>Bacteria</taxon>
        <taxon>Bacillati</taxon>
        <taxon>Bacillota</taxon>
        <taxon>Clostridia</taxon>
        <taxon>Eubacteriales</taxon>
        <taxon>Eubacteriaceae</taxon>
        <taxon>Eubacterium</taxon>
    </lineage>
</organism>
<dbReference type="Proteomes" id="UP000016608">
    <property type="component" value="Unassembled WGS sequence"/>
</dbReference>
<reference evidence="1 2" key="1">
    <citation type="submission" date="2013-06" db="EMBL/GenBank/DDBJ databases">
        <authorList>
            <person name="Weinstock G."/>
            <person name="Sodergren E."/>
            <person name="Lobos E.A."/>
            <person name="Fulton L."/>
            <person name="Fulton R."/>
            <person name="Courtney L."/>
            <person name="Fronick C."/>
            <person name="O'Laughlin M."/>
            <person name="Godfrey J."/>
            <person name="Wilson R.M."/>
            <person name="Miner T."/>
            <person name="Farmer C."/>
            <person name="Delehaunty K."/>
            <person name="Cordes M."/>
            <person name="Minx P."/>
            <person name="Tomlinson C."/>
            <person name="Chen J."/>
            <person name="Wollam A."/>
            <person name="Pepin K.H."/>
            <person name="Bhonagiri V."/>
            <person name="Zhang X."/>
            <person name="Warren W."/>
            <person name="Mitreva M."/>
            <person name="Mardis E.R."/>
            <person name="Wilson R.K."/>
        </authorList>
    </citation>
    <scope>NUCLEOTIDE SEQUENCE [LARGE SCALE GENOMIC DNA]</scope>
    <source>
        <strain evidence="1 2">ATCC 29099</strain>
    </source>
</reference>
<dbReference type="HOGENOM" id="CLU_3309964_0_0_9"/>
<sequence length="39" mass="4560">MLFYYTISNCFILPRNMKRHGLKKMGFTITHANSKLLLG</sequence>
<dbReference type="AlphaFoldDB" id="U2PIJ4"/>
<gene>
    <name evidence="1" type="ORF">HMPREF0373_02399</name>
</gene>
<evidence type="ECO:0000313" key="2">
    <source>
        <dbReference type="Proteomes" id="UP000016608"/>
    </source>
</evidence>
<dbReference type="EMBL" id="AWVJ01000144">
    <property type="protein sequence ID" value="ERK43569.1"/>
    <property type="molecule type" value="Genomic_DNA"/>
</dbReference>
<name>U2PIJ4_EUBRA</name>
<keyword evidence="2" id="KW-1185">Reference proteome</keyword>
<comment type="caution">
    <text evidence="1">The sequence shown here is derived from an EMBL/GenBank/DDBJ whole genome shotgun (WGS) entry which is preliminary data.</text>
</comment>
<proteinExistence type="predicted"/>
<evidence type="ECO:0000313" key="1">
    <source>
        <dbReference type="EMBL" id="ERK43569.1"/>
    </source>
</evidence>
<accession>U2PIJ4</accession>